<evidence type="ECO:0000259" key="1">
    <source>
        <dbReference type="Pfam" id="PF00535"/>
    </source>
</evidence>
<dbReference type="SUPFAM" id="SSF53756">
    <property type="entry name" value="UDP-Glycosyltransferase/glycogen phosphorylase"/>
    <property type="match status" value="1"/>
</dbReference>
<dbReference type="EMBL" id="JAFVMF010000015">
    <property type="protein sequence ID" value="MBO1360936.1"/>
    <property type="molecule type" value="Genomic_DNA"/>
</dbReference>
<proteinExistence type="predicted"/>
<dbReference type="PANTHER" id="PTHR43179">
    <property type="entry name" value="RHAMNOSYLTRANSFERASE WBBL"/>
    <property type="match status" value="1"/>
</dbReference>
<protein>
    <submittedName>
        <fullName evidence="2">Glycosyltransferase</fullName>
    </submittedName>
</protein>
<organism evidence="2 3">
    <name type="scientific">Acetobacter sacchari</name>
    <dbReference type="NCBI Taxonomy" id="2661687"/>
    <lineage>
        <taxon>Bacteria</taxon>
        <taxon>Pseudomonadati</taxon>
        <taxon>Pseudomonadota</taxon>
        <taxon>Alphaproteobacteria</taxon>
        <taxon>Acetobacterales</taxon>
        <taxon>Acetobacteraceae</taxon>
        <taxon>Acetobacter</taxon>
    </lineage>
</organism>
<dbReference type="PANTHER" id="PTHR43179:SF7">
    <property type="entry name" value="RHAMNOSYLTRANSFERASE WBBL"/>
    <property type="match status" value="1"/>
</dbReference>
<dbReference type="InterPro" id="IPR029044">
    <property type="entry name" value="Nucleotide-diphossugar_trans"/>
</dbReference>
<gene>
    <name evidence="2" type="ORF">J2D73_14185</name>
</gene>
<accession>A0ABS3LYG8</accession>
<evidence type="ECO:0000313" key="3">
    <source>
        <dbReference type="Proteomes" id="UP000664771"/>
    </source>
</evidence>
<dbReference type="Gene3D" id="3.90.550.10">
    <property type="entry name" value="Spore Coat Polysaccharide Biosynthesis Protein SpsA, Chain A"/>
    <property type="match status" value="1"/>
</dbReference>
<evidence type="ECO:0000313" key="2">
    <source>
        <dbReference type="EMBL" id="MBO1360936.1"/>
    </source>
</evidence>
<dbReference type="Gene3D" id="3.40.50.2000">
    <property type="entry name" value="Glycogen Phosphorylase B"/>
    <property type="match status" value="2"/>
</dbReference>
<reference evidence="2 3" key="1">
    <citation type="submission" date="2021-03" db="EMBL/GenBank/DDBJ databases">
        <title>The complete genome sequence of Acetobacter sacchari TBRC 11175.</title>
        <authorList>
            <person name="Charoenyingcharoen P."/>
            <person name="Yukphan P."/>
        </authorList>
    </citation>
    <scope>NUCLEOTIDE SEQUENCE [LARGE SCALE GENOMIC DNA]</scope>
    <source>
        <strain evidence="2 3">TBRC 11175</strain>
    </source>
</reference>
<comment type="caution">
    <text evidence="2">The sequence shown here is derived from an EMBL/GenBank/DDBJ whole genome shotgun (WGS) entry which is preliminary data.</text>
</comment>
<dbReference type="Proteomes" id="UP000664771">
    <property type="component" value="Unassembled WGS sequence"/>
</dbReference>
<dbReference type="SUPFAM" id="SSF53448">
    <property type="entry name" value="Nucleotide-diphospho-sugar transferases"/>
    <property type="match status" value="1"/>
</dbReference>
<dbReference type="InterPro" id="IPR001173">
    <property type="entry name" value="Glyco_trans_2-like"/>
</dbReference>
<name>A0ABS3LYG8_9PROT</name>
<sequence>MPPESLKTPVWSSFDADWYRARYASELGELAAADNGALEAHYRNEGAARGLSPNKYFDELWYRGAYPDIEEAIRQNGFVSGFDHYSQYGHEDRSPNGLFSEPWYLSRYPDLTRATLDRSGAFNGYDHYLRTGDREFRSGSLFFDPQLFYNDSLLAPSPLPDNELHPASSIPETGAFATLLAAPQEADVRRTSWYFDAPWYLETYPAVRKALRDGLFQSALQHFLTNRTPGQFSALPWFSESFYLDLYPDIGEAVAAGNFRSGYEHFVRFGCLERRRPHPEIDLEAYFHSGTVREDIERGLVRDAFAHWISRRETQVQSLPSLAQGEYEHLAACRAEALIALLARRPLDFSFSGTPRLSVVVHVRNRFPQTLAALSALRCTFHEPTELVIVDAGSRDDTARIEQFIIGARVIRLESGATHADAMASALPYLTAQVVLWLGQGVQVGHGAVQAALSHFDAVGGSGRKRVGLVTGRIVRPDGRLLEAGAILWRDASLERYQEGAPPETPEACFSREVSCGSTPCLMVDRALLGALNGFDRAYDSPAAAIVDLGLRAAALDAATLYEPEMFASVDIVASEAVTLEASDRATLRSRHAERFLTLPPPAPSLRARARLGASSRKRILFVEDKVPCRGLGSGFVRSNDIVRAMSRLGHQVTVAPIYSATEPLSKILAEFPSDVEVLNGLELKDFDRLLTERSGVFDCVWVGRTHNLERLAPILLAHAAGLPMNGIVLDTEALDAPRTALRAQLAGEPQSSSVADAVSAELTHAWLCQAVVATSALDANAIRQAGYANVMELGHMRPVRPTPTNWAERRDLLFVGAMHETGSPNHDSLVWFIQHVLPLVREASGADIRLTVAGYRGAGVDLSSLGAFPGVELLGAVDDVAPLYASHKIFVAPTRFAGGVPYKVHEAASYGLPVVASDLLCRQLGWRDGLEIVSGPVDDPSRFASRVASLYADEEFWSAVRTGALRALEDENSEKSYTVRLNAILQRVFAASTLQI</sequence>
<keyword evidence="3" id="KW-1185">Reference proteome</keyword>
<dbReference type="RefSeq" id="WP_207882312.1">
    <property type="nucleotide sequence ID" value="NZ_JAFVMF010000015.1"/>
</dbReference>
<dbReference type="Pfam" id="PF13692">
    <property type="entry name" value="Glyco_trans_1_4"/>
    <property type="match status" value="1"/>
</dbReference>
<feature type="domain" description="Glycosyltransferase 2-like" evidence="1">
    <location>
        <begin position="358"/>
        <end position="457"/>
    </location>
</feature>
<dbReference type="Pfam" id="PF00535">
    <property type="entry name" value="Glycos_transf_2"/>
    <property type="match status" value="1"/>
</dbReference>